<proteinExistence type="predicted"/>
<dbReference type="Proteomes" id="UP001196413">
    <property type="component" value="Unassembled WGS sequence"/>
</dbReference>
<protein>
    <submittedName>
        <fullName evidence="1">Uncharacterized protein</fullName>
    </submittedName>
</protein>
<dbReference type="EMBL" id="JAHQIW010006832">
    <property type="protein sequence ID" value="KAJ1370672.1"/>
    <property type="molecule type" value="Genomic_DNA"/>
</dbReference>
<sequence length="53" mass="6278">MLDRRARFAFVKKNMVTIGINKCLKRYNEAVDKVNITYRNTEICHVLNTSFNQ</sequence>
<comment type="caution">
    <text evidence="1">The sequence shown here is derived from an EMBL/GenBank/DDBJ whole genome shotgun (WGS) entry which is preliminary data.</text>
</comment>
<dbReference type="AlphaFoldDB" id="A0AAD5WHQ6"/>
<reference evidence="1" key="1">
    <citation type="submission" date="2021-06" db="EMBL/GenBank/DDBJ databases">
        <title>Parelaphostrongylus tenuis whole genome reference sequence.</title>
        <authorList>
            <person name="Garwood T.J."/>
            <person name="Larsen P.A."/>
            <person name="Fountain-Jones N.M."/>
            <person name="Garbe J.R."/>
            <person name="Macchietto M.G."/>
            <person name="Kania S.A."/>
            <person name="Gerhold R.W."/>
            <person name="Richards J.E."/>
            <person name="Wolf T.M."/>
        </authorList>
    </citation>
    <scope>NUCLEOTIDE SEQUENCE</scope>
    <source>
        <strain evidence="1">MNPRO001-30</strain>
        <tissue evidence="1">Meninges</tissue>
    </source>
</reference>
<keyword evidence="2" id="KW-1185">Reference proteome</keyword>
<evidence type="ECO:0000313" key="2">
    <source>
        <dbReference type="Proteomes" id="UP001196413"/>
    </source>
</evidence>
<accession>A0AAD5WHQ6</accession>
<gene>
    <name evidence="1" type="ORF">KIN20_032458</name>
</gene>
<organism evidence="1 2">
    <name type="scientific">Parelaphostrongylus tenuis</name>
    <name type="common">Meningeal worm</name>
    <dbReference type="NCBI Taxonomy" id="148309"/>
    <lineage>
        <taxon>Eukaryota</taxon>
        <taxon>Metazoa</taxon>
        <taxon>Ecdysozoa</taxon>
        <taxon>Nematoda</taxon>
        <taxon>Chromadorea</taxon>
        <taxon>Rhabditida</taxon>
        <taxon>Rhabditina</taxon>
        <taxon>Rhabditomorpha</taxon>
        <taxon>Strongyloidea</taxon>
        <taxon>Metastrongylidae</taxon>
        <taxon>Parelaphostrongylus</taxon>
    </lineage>
</organism>
<evidence type="ECO:0000313" key="1">
    <source>
        <dbReference type="EMBL" id="KAJ1370672.1"/>
    </source>
</evidence>
<name>A0AAD5WHQ6_PARTN</name>